<protein>
    <submittedName>
        <fullName evidence="1">Transcriptional regulator</fullName>
    </submittedName>
</protein>
<evidence type="ECO:0000313" key="1">
    <source>
        <dbReference type="EMBL" id="KOG87101.1"/>
    </source>
</evidence>
<accession>A0ABR5J1N5</accession>
<feature type="non-terminal residue" evidence="1">
    <location>
        <position position="1"/>
    </location>
</feature>
<comment type="caution">
    <text evidence="1">The sequence shown here is derived from an EMBL/GenBank/DDBJ whole genome shotgun (WGS) entry which is preliminary data.</text>
</comment>
<proteinExistence type="predicted"/>
<sequence>TIAAIAALTRSDLMLPHTRTSDDAAQIQTADALLEPLRRWPSAKPAALPNTATRPGMLGTAQVESIEALTAAFRDADNRHGGVLSRRAVVAQMSEINDLLATATYTEATGRRLFRAVADLGSVAGWISFDAGAHLSAQRLFVTAVHAASEGGDRQLAAHILQCMARQMSHLGHVEDALELVALAQYGARRHAGPGTRAILAALHSRFSAMRGDLEESQRAAGEAEDAFARIRPDDEPPHTAFFDEAELSATLGIAHQIAAKHATGPHRTQRAEQSLTLLNNALHLRPAGRVRSRAFDHIGLARTHLAVGELAGACQEATTALTITEGLHSTRIADRLSELHEETDPHADNSDINALRERLEHVVGTAH</sequence>
<reference evidence="1 2" key="1">
    <citation type="submission" date="2015-07" db="EMBL/GenBank/DDBJ databases">
        <authorList>
            <person name="Ju K.-S."/>
            <person name="Doroghazi J.R."/>
            <person name="Metcalf W.W."/>
        </authorList>
    </citation>
    <scope>NUCLEOTIDE SEQUENCE [LARGE SCALE GENOMIC DNA]</scope>
    <source>
        <strain evidence="1 2">NRRL B-3589</strain>
    </source>
</reference>
<dbReference type="Proteomes" id="UP000037020">
    <property type="component" value="Unassembled WGS sequence"/>
</dbReference>
<dbReference type="EMBL" id="LGUT01002434">
    <property type="protein sequence ID" value="KOG87101.1"/>
    <property type="molecule type" value="Genomic_DNA"/>
</dbReference>
<gene>
    <name evidence="1" type="ORF">ADK38_27300</name>
</gene>
<evidence type="ECO:0000313" key="2">
    <source>
        <dbReference type="Proteomes" id="UP000037020"/>
    </source>
</evidence>
<name>A0ABR5J1N5_9ACTN</name>
<organism evidence="1 2">
    <name type="scientific">Streptomyces varsoviensis</name>
    <dbReference type="NCBI Taxonomy" id="67373"/>
    <lineage>
        <taxon>Bacteria</taxon>
        <taxon>Bacillati</taxon>
        <taxon>Actinomycetota</taxon>
        <taxon>Actinomycetes</taxon>
        <taxon>Kitasatosporales</taxon>
        <taxon>Streptomycetaceae</taxon>
        <taxon>Streptomyces</taxon>
    </lineage>
</organism>
<keyword evidence="2" id="KW-1185">Reference proteome</keyword>